<name>A0AAN5D6K8_9BILA</name>
<dbReference type="PANTHER" id="PTHR31664:SF4">
    <property type="entry name" value="DUF4440 DOMAIN-CONTAINING PROTEIN"/>
    <property type="match status" value="1"/>
</dbReference>
<sequence>WVTIKASSVEINDKVFRTALPSLNMITAQDQGRMVLGPILAKLDAAIQSGNLDEIIKFYSPDATIVIKGTQAAPNIAEIKEALAPYTAPADVKLANPTFEATSEHIIYRAHFHSTIKADGNVFQGKTGSIWRKENGQYKCMHEEISLTQ</sequence>
<dbReference type="InterPro" id="IPR032710">
    <property type="entry name" value="NTF2-like_dom_sf"/>
</dbReference>
<evidence type="ECO:0000259" key="1">
    <source>
        <dbReference type="Pfam" id="PF14534"/>
    </source>
</evidence>
<accession>A0AAN5D6K8</accession>
<feature type="domain" description="DUF4440" evidence="1">
    <location>
        <begin position="41"/>
        <end position="140"/>
    </location>
</feature>
<dbReference type="Proteomes" id="UP001328107">
    <property type="component" value="Unassembled WGS sequence"/>
</dbReference>
<feature type="non-terminal residue" evidence="2">
    <location>
        <position position="1"/>
    </location>
</feature>
<gene>
    <name evidence="2" type="ORF">PMAYCL1PPCAC_27551</name>
</gene>
<evidence type="ECO:0000313" key="3">
    <source>
        <dbReference type="Proteomes" id="UP001328107"/>
    </source>
</evidence>
<keyword evidence="3" id="KW-1185">Reference proteome</keyword>
<organism evidence="2 3">
    <name type="scientific">Pristionchus mayeri</name>
    <dbReference type="NCBI Taxonomy" id="1317129"/>
    <lineage>
        <taxon>Eukaryota</taxon>
        <taxon>Metazoa</taxon>
        <taxon>Ecdysozoa</taxon>
        <taxon>Nematoda</taxon>
        <taxon>Chromadorea</taxon>
        <taxon>Rhabditida</taxon>
        <taxon>Rhabditina</taxon>
        <taxon>Diplogasteromorpha</taxon>
        <taxon>Diplogasteroidea</taxon>
        <taxon>Neodiplogasteridae</taxon>
        <taxon>Pristionchus</taxon>
    </lineage>
</organism>
<reference evidence="3" key="1">
    <citation type="submission" date="2022-10" db="EMBL/GenBank/DDBJ databases">
        <title>Genome assembly of Pristionchus species.</title>
        <authorList>
            <person name="Yoshida K."/>
            <person name="Sommer R.J."/>
        </authorList>
    </citation>
    <scope>NUCLEOTIDE SEQUENCE [LARGE SCALE GENOMIC DNA]</scope>
    <source>
        <strain evidence="3">RS5460</strain>
    </source>
</reference>
<proteinExistence type="predicted"/>
<comment type="caution">
    <text evidence="2">The sequence shown here is derived from an EMBL/GenBank/DDBJ whole genome shotgun (WGS) entry which is preliminary data.</text>
</comment>
<dbReference type="EMBL" id="BTRK01000006">
    <property type="protein sequence ID" value="GMR57356.1"/>
    <property type="molecule type" value="Genomic_DNA"/>
</dbReference>
<protein>
    <recommendedName>
        <fullName evidence="1">DUF4440 domain-containing protein</fullName>
    </recommendedName>
</protein>
<evidence type="ECO:0000313" key="2">
    <source>
        <dbReference type="EMBL" id="GMR57356.1"/>
    </source>
</evidence>
<dbReference type="AlphaFoldDB" id="A0AAN5D6K8"/>
<dbReference type="PANTHER" id="PTHR31664">
    <property type="entry name" value="PROTEIN CBG16427"/>
    <property type="match status" value="1"/>
</dbReference>
<dbReference type="Pfam" id="PF14534">
    <property type="entry name" value="DUF4440"/>
    <property type="match status" value="1"/>
</dbReference>
<dbReference type="Gene3D" id="3.10.450.50">
    <property type="match status" value="1"/>
</dbReference>
<dbReference type="InterPro" id="IPR027843">
    <property type="entry name" value="DUF4440"/>
</dbReference>
<dbReference type="SUPFAM" id="SSF54427">
    <property type="entry name" value="NTF2-like"/>
    <property type="match status" value="1"/>
</dbReference>